<reference evidence="1 2" key="1">
    <citation type="journal article" date="2022" name="bioRxiv">
        <title>Genomics of Preaxostyla Flagellates Illuminates Evolutionary Transitions and the Path Towards Mitochondrial Loss.</title>
        <authorList>
            <person name="Novak L.V.F."/>
            <person name="Treitli S.C."/>
            <person name="Pyrih J."/>
            <person name="Halakuc P."/>
            <person name="Pipaliya S.V."/>
            <person name="Vacek V."/>
            <person name="Brzon O."/>
            <person name="Soukal P."/>
            <person name="Eme L."/>
            <person name="Dacks J.B."/>
            <person name="Karnkowska A."/>
            <person name="Elias M."/>
            <person name="Hampl V."/>
        </authorList>
    </citation>
    <scope>NUCLEOTIDE SEQUENCE [LARGE SCALE GENOMIC DNA]</scope>
    <source>
        <strain evidence="1">NAU3</strain>
        <tissue evidence="1">Gut</tissue>
    </source>
</reference>
<organism evidence="1 2">
    <name type="scientific">Blattamonas nauphoetae</name>
    <dbReference type="NCBI Taxonomy" id="2049346"/>
    <lineage>
        <taxon>Eukaryota</taxon>
        <taxon>Metamonada</taxon>
        <taxon>Preaxostyla</taxon>
        <taxon>Oxymonadida</taxon>
        <taxon>Blattamonas</taxon>
    </lineage>
</organism>
<protein>
    <submittedName>
        <fullName evidence="1">Uncharacterized protein</fullName>
    </submittedName>
</protein>
<gene>
    <name evidence="1" type="ORF">BLNAU_16412</name>
</gene>
<evidence type="ECO:0000313" key="2">
    <source>
        <dbReference type="Proteomes" id="UP001281761"/>
    </source>
</evidence>
<accession>A0ABQ9XED7</accession>
<comment type="caution">
    <text evidence="1">The sequence shown here is derived from an EMBL/GenBank/DDBJ whole genome shotgun (WGS) entry which is preliminary data.</text>
</comment>
<sequence length="110" mass="13116">MVLPLPRVQTRLLLQIRHRRPLHTVRPLRRRLHCHPVPHIHSHMPFLQHNLPTLQRRENRRHTLAMPRHLRSCHVWDPHCPANRPPFICPLSPRDPHRIPVTTPVSSNPK</sequence>
<proteinExistence type="predicted"/>
<dbReference type="EMBL" id="JARBJD010000171">
    <property type="protein sequence ID" value="KAK2948671.1"/>
    <property type="molecule type" value="Genomic_DNA"/>
</dbReference>
<dbReference type="Proteomes" id="UP001281761">
    <property type="component" value="Unassembled WGS sequence"/>
</dbReference>
<evidence type="ECO:0000313" key="1">
    <source>
        <dbReference type="EMBL" id="KAK2948671.1"/>
    </source>
</evidence>
<keyword evidence="2" id="KW-1185">Reference proteome</keyword>
<name>A0ABQ9XED7_9EUKA</name>